<proteinExistence type="predicted"/>
<sequence>MTAISAGSAGQRKIFPSGAEYSNALQNTAIAFRRPDLKAAQVTLTKLGMPKALSGNFASVFSLRTTTGQRYALKCFTRYVPDQEKRYDEISTQLAKLDPARLSQPWKMGFEYLSDSILVNGSWYPVLKMEWVEATTLARWLEGNYSDRGATAQLATRFAALTADLDANGIAHGDLQHGNLLVASDGTFRLVDYDGMYVPGMRGLRASENGHRHYQSPVRSSADFGPLMDRFSSWVIYLSLLALSVDPSLWNRLHEPGSEYLLLTEDDYNSPDTATRFPELLSHTDRTVRDLAELVRSLTRQPLNALPALSTSQTTASRSVGTPRTQRSLATGARAVSPGTSANGLPGWLTSHISATVGSPPLSPATISTVGARFSGRRFAEVLLMLLLPLSIVVPGLLELSGQLAPHLVPAVLGAATGGTLALSWPGRRTRPETKDALGRVRELKRQRIAAKNPLAAASALQRERDAFERAESSRSAAVARKRQDYTASLTSEMQSIERAKSQEIQKLDHKISGLDSELRTALRAALAPLQRRYVESELQKAQIARASLSKIGPKIVANLAAVGIRTAGDFTDFRLLSGGGRYNSTTAVLVLTGGRSVHVDLVGPERARTLKDWRDRLKSRAEAACPIQLTAKQRDDIETKFKHKRVQLENERTSSVLTAQKKRGEAQRRVQRELDILGSEDASALARAKVKRSSFDQRASDLQNARVDFVAIEAALRDARQEKHGLSHTRYLWFVLTGR</sequence>
<dbReference type="InterPro" id="IPR000719">
    <property type="entry name" value="Prot_kinase_dom"/>
</dbReference>
<dbReference type="GO" id="GO:0005524">
    <property type="term" value="F:ATP binding"/>
    <property type="evidence" value="ECO:0007669"/>
    <property type="project" value="InterPro"/>
</dbReference>
<keyword evidence="4" id="KW-1185">Reference proteome</keyword>
<protein>
    <recommendedName>
        <fullName evidence="2">Protein kinase domain-containing protein</fullName>
    </recommendedName>
</protein>
<evidence type="ECO:0000256" key="1">
    <source>
        <dbReference type="SAM" id="MobiDB-lite"/>
    </source>
</evidence>
<evidence type="ECO:0000259" key="2">
    <source>
        <dbReference type="PROSITE" id="PS50011"/>
    </source>
</evidence>
<dbReference type="GO" id="GO:0004672">
    <property type="term" value="F:protein kinase activity"/>
    <property type="evidence" value="ECO:0007669"/>
    <property type="project" value="InterPro"/>
</dbReference>
<dbReference type="PROSITE" id="PS50011">
    <property type="entry name" value="PROTEIN_KINASE_DOM"/>
    <property type="match status" value="1"/>
</dbReference>
<comment type="caution">
    <text evidence="3">The sequence shown here is derived from an EMBL/GenBank/DDBJ whole genome shotgun (WGS) entry which is preliminary data.</text>
</comment>
<dbReference type="SUPFAM" id="SSF56112">
    <property type="entry name" value="Protein kinase-like (PK-like)"/>
    <property type="match status" value="1"/>
</dbReference>
<name>A0A927MUU4_9ACTN</name>
<accession>A0A927MUU4</accession>
<reference evidence="3" key="1">
    <citation type="submission" date="2020-10" db="EMBL/GenBank/DDBJ databases">
        <title>Sequencing the genomes of 1000 actinobacteria strains.</title>
        <authorList>
            <person name="Klenk H.-P."/>
        </authorList>
    </citation>
    <scope>NUCLEOTIDE SEQUENCE</scope>
    <source>
        <strain evidence="3">DSM 45354</strain>
    </source>
</reference>
<evidence type="ECO:0000313" key="3">
    <source>
        <dbReference type="EMBL" id="MBE1603717.1"/>
    </source>
</evidence>
<evidence type="ECO:0000313" key="4">
    <source>
        <dbReference type="Proteomes" id="UP000638648"/>
    </source>
</evidence>
<organism evidence="3 4">
    <name type="scientific">Actinopolymorpha pittospori</name>
    <dbReference type="NCBI Taxonomy" id="648752"/>
    <lineage>
        <taxon>Bacteria</taxon>
        <taxon>Bacillati</taxon>
        <taxon>Actinomycetota</taxon>
        <taxon>Actinomycetes</taxon>
        <taxon>Propionibacteriales</taxon>
        <taxon>Actinopolymorphaceae</taxon>
        <taxon>Actinopolymorpha</taxon>
    </lineage>
</organism>
<feature type="region of interest" description="Disordered" evidence="1">
    <location>
        <begin position="306"/>
        <end position="338"/>
    </location>
</feature>
<dbReference type="Proteomes" id="UP000638648">
    <property type="component" value="Unassembled WGS sequence"/>
</dbReference>
<feature type="compositionally biased region" description="Polar residues" evidence="1">
    <location>
        <begin position="309"/>
        <end position="329"/>
    </location>
</feature>
<gene>
    <name evidence="3" type="ORF">HEB94_000565</name>
</gene>
<feature type="domain" description="Protein kinase" evidence="2">
    <location>
        <begin position="46"/>
        <end position="325"/>
    </location>
</feature>
<dbReference type="RefSeq" id="WP_192748460.1">
    <property type="nucleotide sequence ID" value="NZ_BAABJL010000266.1"/>
</dbReference>
<dbReference type="Gene3D" id="1.10.510.10">
    <property type="entry name" value="Transferase(Phosphotransferase) domain 1"/>
    <property type="match status" value="1"/>
</dbReference>
<dbReference type="InterPro" id="IPR011009">
    <property type="entry name" value="Kinase-like_dom_sf"/>
</dbReference>
<dbReference type="EMBL" id="JADBEM010000001">
    <property type="protein sequence ID" value="MBE1603717.1"/>
    <property type="molecule type" value="Genomic_DNA"/>
</dbReference>
<dbReference type="AlphaFoldDB" id="A0A927MUU4"/>